<dbReference type="EMBL" id="BARS01053848">
    <property type="protein sequence ID" value="GAG43339.1"/>
    <property type="molecule type" value="Genomic_DNA"/>
</dbReference>
<feature type="transmembrane region" description="Helical" evidence="1">
    <location>
        <begin position="143"/>
        <end position="161"/>
    </location>
</feature>
<name>X0XJK7_9ZZZZ</name>
<keyword evidence="1" id="KW-1133">Transmembrane helix</keyword>
<feature type="non-terminal residue" evidence="2">
    <location>
        <position position="223"/>
    </location>
</feature>
<evidence type="ECO:0000313" key="2">
    <source>
        <dbReference type="EMBL" id="GAG43339.1"/>
    </source>
</evidence>
<proteinExistence type="predicted"/>
<feature type="transmembrane region" description="Helical" evidence="1">
    <location>
        <begin position="109"/>
        <end position="131"/>
    </location>
</feature>
<protein>
    <submittedName>
        <fullName evidence="2">Uncharacterized protein</fullName>
    </submittedName>
</protein>
<dbReference type="AlphaFoldDB" id="X0XJK7"/>
<feature type="transmembrane region" description="Helical" evidence="1">
    <location>
        <begin position="35"/>
        <end position="54"/>
    </location>
</feature>
<accession>X0XJK7</accession>
<evidence type="ECO:0000256" key="1">
    <source>
        <dbReference type="SAM" id="Phobius"/>
    </source>
</evidence>
<organism evidence="2">
    <name type="scientific">marine sediment metagenome</name>
    <dbReference type="NCBI Taxonomy" id="412755"/>
    <lineage>
        <taxon>unclassified sequences</taxon>
        <taxon>metagenomes</taxon>
        <taxon>ecological metagenomes</taxon>
    </lineage>
</organism>
<reference evidence="2" key="1">
    <citation type="journal article" date="2014" name="Front. Microbiol.">
        <title>High frequency of phylogenetically diverse reductive dehalogenase-homologous genes in deep subseafloor sedimentary metagenomes.</title>
        <authorList>
            <person name="Kawai M."/>
            <person name="Futagami T."/>
            <person name="Toyoda A."/>
            <person name="Takaki Y."/>
            <person name="Nishi S."/>
            <person name="Hori S."/>
            <person name="Arai W."/>
            <person name="Tsubouchi T."/>
            <person name="Morono Y."/>
            <person name="Uchiyama I."/>
            <person name="Ito T."/>
            <person name="Fujiyama A."/>
            <person name="Inagaki F."/>
            <person name="Takami H."/>
        </authorList>
    </citation>
    <scope>NUCLEOTIDE SEQUENCE</scope>
    <source>
        <strain evidence="2">Expedition CK06-06</strain>
    </source>
</reference>
<feature type="transmembrane region" description="Helical" evidence="1">
    <location>
        <begin position="7"/>
        <end position="29"/>
    </location>
</feature>
<keyword evidence="1" id="KW-0472">Membrane</keyword>
<sequence length="223" mass="24363">MWLLLRSYGLGLSASAFGALAFMLSGFLTSHRGHAAMHASAAWAPLIVFLWLQVRKRRGYRFNAGFALAAAMQMLAGHPQVVFMTAALLVGRELYGAVCERKSRFAMLILVYAGALLLSAVQTLPALVLAFRSGRTGVHPGGFFSDALTLRAFLTFIMPYMDGAMREGFYGPAAPARPHLAEVMCYIGILPLIFFARAVVFGFQDEKTRPTVFWALVAFFGLA</sequence>
<feature type="transmembrane region" description="Helical" evidence="1">
    <location>
        <begin position="181"/>
        <end position="200"/>
    </location>
</feature>
<gene>
    <name evidence="2" type="ORF">S01H1_79825</name>
</gene>
<keyword evidence="1" id="KW-0812">Transmembrane</keyword>
<comment type="caution">
    <text evidence="2">The sequence shown here is derived from an EMBL/GenBank/DDBJ whole genome shotgun (WGS) entry which is preliminary data.</text>
</comment>
<feature type="transmembrane region" description="Helical" evidence="1">
    <location>
        <begin position="66"/>
        <end position="89"/>
    </location>
</feature>